<feature type="non-terminal residue" evidence="1">
    <location>
        <position position="49"/>
    </location>
</feature>
<name>A0ABS1CX21_9PROT</name>
<dbReference type="EMBL" id="NRSG01000081">
    <property type="protein sequence ID" value="MBK1659081.1"/>
    <property type="molecule type" value="Genomic_DNA"/>
</dbReference>
<dbReference type="SUPFAM" id="SSF56645">
    <property type="entry name" value="Acyl-CoA dehydrogenase NM domain-like"/>
    <property type="match status" value="1"/>
</dbReference>
<protein>
    <submittedName>
        <fullName evidence="1">Acyl-CoA dehydrogenase</fullName>
    </submittedName>
</protein>
<gene>
    <name evidence="1" type="ORF">CKO45_12635</name>
</gene>
<dbReference type="InterPro" id="IPR009100">
    <property type="entry name" value="AcylCoA_DH/oxidase_NM_dom_sf"/>
</dbReference>
<organism evidence="1 2">
    <name type="scientific">Paracraurococcus ruber</name>
    <dbReference type="NCBI Taxonomy" id="77675"/>
    <lineage>
        <taxon>Bacteria</taxon>
        <taxon>Pseudomonadati</taxon>
        <taxon>Pseudomonadota</taxon>
        <taxon>Alphaproteobacteria</taxon>
        <taxon>Acetobacterales</taxon>
        <taxon>Roseomonadaceae</taxon>
        <taxon>Paracraurococcus</taxon>
    </lineage>
</organism>
<keyword evidence="2" id="KW-1185">Reference proteome</keyword>
<sequence length="49" mass="5790">MDQPLLVADPHAEIREEVAKLCARFPGEYWRRVDRDRAYPTEFVQALTE</sequence>
<dbReference type="Proteomes" id="UP000697995">
    <property type="component" value="Unassembled WGS sequence"/>
</dbReference>
<proteinExistence type="predicted"/>
<reference evidence="1 2" key="1">
    <citation type="journal article" date="2020" name="Microorganisms">
        <title>Osmotic Adaptation and Compatible Solute Biosynthesis of Phototrophic Bacteria as Revealed from Genome Analyses.</title>
        <authorList>
            <person name="Imhoff J.F."/>
            <person name="Rahn T."/>
            <person name="Kunzel S."/>
            <person name="Keller A."/>
            <person name="Neulinger S.C."/>
        </authorList>
    </citation>
    <scope>NUCLEOTIDE SEQUENCE [LARGE SCALE GENOMIC DNA]</scope>
    <source>
        <strain evidence="1 2">DSM 15382</strain>
    </source>
</reference>
<evidence type="ECO:0000313" key="2">
    <source>
        <dbReference type="Proteomes" id="UP000697995"/>
    </source>
</evidence>
<comment type="caution">
    <text evidence="1">The sequence shown here is derived from an EMBL/GenBank/DDBJ whole genome shotgun (WGS) entry which is preliminary data.</text>
</comment>
<evidence type="ECO:0000313" key="1">
    <source>
        <dbReference type="EMBL" id="MBK1659081.1"/>
    </source>
</evidence>
<accession>A0ABS1CX21</accession>